<organism evidence="1 2">
    <name type="scientific">Anaerocolumna cellulosilytica</name>
    <dbReference type="NCBI Taxonomy" id="433286"/>
    <lineage>
        <taxon>Bacteria</taxon>
        <taxon>Bacillati</taxon>
        <taxon>Bacillota</taxon>
        <taxon>Clostridia</taxon>
        <taxon>Lachnospirales</taxon>
        <taxon>Lachnospiraceae</taxon>
        <taxon>Anaerocolumna</taxon>
    </lineage>
</organism>
<proteinExistence type="predicted"/>
<dbReference type="RefSeq" id="WP_184090421.1">
    <property type="nucleotide sequence ID" value="NZ_AP023367.1"/>
</dbReference>
<reference evidence="1 2" key="1">
    <citation type="journal article" date="2016" name="Int. J. Syst. Evol. Microbiol.">
        <title>Descriptions of Anaerotaenia torta gen. nov., sp. nov. and Anaerocolumna cellulosilytica gen. nov., sp. nov. isolated from a methanogenic reactor of cattle waste.</title>
        <authorList>
            <person name="Uek A."/>
            <person name="Ohtaki Y."/>
            <person name="Kaku N."/>
            <person name="Ueki K."/>
        </authorList>
    </citation>
    <scope>NUCLEOTIDE SEQUENCE [LARGE SCALE GENOMIC DNA]</scope>
    <source>
        <strain evidence="1 2">SN021</strain>
    </source>
</reference>
<dbReference type="AlphaFoldDB" id="A0A6S6R2U9"/>
<dbReference type="SUPFAM" id="SSF52317">
    <property type="entry name" value="Class I glutamine amidotransferase-like"/>
    <property type="match status" value="1"/>
</dbReference>
<protein>
    <submittedName>
        <fullName evidence="1">Uncharacterized protein</fullName>
    </submittedName>
</protein>
<sequence length="910" mass="103505">MKRKKGSIRNRLLILVAFLITGTIFAFLSSQSKGLFRISKYGNIMTAEASEPETGDIKVSGSRKSMSIEYGYDQYVKYGRYISVSATIDSEEDDSFQGWFEVISPKEGQNTVYRREVKLAKQSETKATIYMPVIDDSGYIQVKLLNKDESTILEKKIKVKLGNYEKLVYVGVLSDNPTDLKYLESLGNRVFYLNKDTLPQNYLGLDLLDVLVINEFDTGKLADEQIEAILKWTKQGGSLVFGTGVHGSKTLKAFKTELHLKGSEKVAESAVNLCDRLGGIKELKQVILDLEESRRMFLDNVKSRNDMLAFYGDESIEIDYSIFDKWTKNKVNNLREEIVDKHIYDIAFANDYETVLSQENLNLLIKHPYEYGNIQLFTFDLGLKNTEVTTGLTVITAIRNNLSYTKQNQLENEYYGSDNNYGIYSNVSRGYTDKVPMAGGYIIVLVIYIILVGPIAYLVLKKLDKRSLAWGIIPALAVVFTVFIFIMGSKTRIDEPYAGYVKLLNFNKGNTAEENLYFSLTAPFNTAYSIILDKKYKVTEMSGNSPAIYNYGRKVEVDFANTVSTIQYGFEHTELKIQNNPAFTPVYYQSENTFNVPNKLSTEISYTGEELKGTIDNGFDFDISNAFLVSDGYIVALGELKKGEKVVLADKQHLFLNAKDDLYSEEILRKLSGKQETQKNLTAKENNIAGILTYLIENNQIWEANQSYLFGFANDKGDQISEGDTTVKAYKEQDFTLLTDNILTEIQSQITTYGMTVLKFAIDVNYANGDKSFVSSLDPYIVMEEGHYDKYNQARYLTSNDMNIEYHLPENEKVTSFEFLQNRNQENRNDYLKNFEGVVYFKNIKTNNFDEVYRSGTSSSVTDVDKYLTKDNTITVRYSTDMSLKGYQIVLPHISYWKEGTANADNKESN</sequence>
<evidence type="ECO:0000313" key="1">
    <source>
        <dbReference type="EMBL" id="BCJ93358.1"/>
    </source>
</evidence>
<keyword evidence="2" id="KW-1185">Reference proteome</keyword>
<dbReference type="EMBL" id="AP023367">
    <property type="protein sequence ID" value="BCJ93358.1"/>
    <property type="molecule type" value="Genomic_DNA"/>
</dbReference>
<dbReference type="InterPro" id="IPR029062">
    <property type="entry name" value="Class_I_gatase-like"/>
</dbReference>
<dbReference type="Proteomes" id="UP000515561">
    <property type="component" value="Chromosome"/>
</dbReference>
<name>A0A6S6R2U9_9FIRM</name>
<dbReference type="KEGG" id="acel:acsn021_09270"/>
<gene>
    <name evidence="1" type="ORF">acsn021_09270</name>
</gene>
<evidence type="ECO:0000313" key="2">
    <source>
        <dbReference type="Proteomes" id="UP000515561"/>
    </source>
</evidence>
<accession>A0A6S6R2U9</accession>